<name>A0A1Q3DYJ9_LENED</name>
<gene>
    <name evidence="1" type="ORF">LENED_001576</name>
</gene>
<sequence>MRGKMPAVGQRAVTHNDTLRSSQAGFWLSASTTQWAVQGDNPVKHGHKASINKPGMLKVLELLIRLRNSEHVTEIAFGQTYIVASFRSLVAQGVIV</sequence>
<evidence type="ECO:0000313" key="1">
    <source>
        <dbReference type="EMBL" id="GAW00083.1"/>
    </source>
</evidence>
<dbReference type="AlphaFoldDB" id="A0A1Q3DYJ9"/>
<keyword evidence="2" id="KW-1185">Reference proteome</keyword>
<reference evidence="1 2" key="2">
    <citation type="submission" date="2017-02" db="EMBL/GenBank/DDBJ databases">
        <title>A genome survey and senescence transcriptome analysis in Lentinula edodes.</title>
        <authorList>
            <person name="Sakamoto Y."/>
            <person name="Nakade K."/>
            <person name="Sato S."/>
            <person name="Yoshida Y."/>
            <person name="Miyazaki K."/>
            <person name="Natsume S."/>
            <person name="Konno N."/>
        </authorList>
    </citation>
    <scope>NUCLEOTIDE SEQUENCE [LARGE SCALE GENOMIC DNA]</scope>
    <source>
        <strain evidence="1 2">NBRC 111202</strain>
    </source>
</reference>
<dbReference type="EMBL" id="BDGU01000022">
    <property type="protein sequence ID" value="GAW00083.1"/>
    <property type="molecule type" value="Genomic_DNA"/>
</dbReference>
<protein>
    <submittedName>
        <fullName evidence="1">Uncharacterized protein</fullName>
    </submittedName>
</protein>
<organism evidence="1 2">
    <name type="scientific">Lentinula edodes</name>
    <name type="common">Shiitake mushroom</name>
    <name type="synonym">Lentinus edodes</name>
    <dbReference type="NCBI Taxonomy" id="5353"/>
    <lineage>
        <taxon>Eukaryota</taxon>
        <taxon>Fungi</taxon>
        <taxon>Dikarya</taxon>
        <taxon>Basidiomycota</taxon>
        <taxon>Agaricomycotina</taxon>
        <taxon>Agaricomycetes</taxon>
        <taxon>Agaricomycetidae</taxon>
        <taxon>Agaricales</taxon>
        <taxon>Marasmiineae</taxon>
        <taxon>Omphalotaceae</taxon>
        <taxon>Lentinula</taxon>
    </lineage>
</organism>
<reference evidence="1 2" key="1">
    <citation type="submission" date="2016-08" db="EMBL/GenBank/DDBJ databases">
        <authorList>
            <consortium name="Lentinula edodes genome sequencing consortium"/>
            <person name="Sakamoto Y."/>
            <person name="Nakade K."/>
            <person name="Sato S."/>
            <person name="Yoshida Y."/>
            <person name="Miyazaki K."/>
            <person name="Natsume S."/>
            <person name="Konno N."/>
        </authorList>
    </citation>
    <scope>NUCLEOTIDE SEQUENCE [LARGE SCALE GENOMIC DNA]</scope>
    <source>
        <strain evidence="1 2">NBRC 111202</strain>
    </source>
</reference>
<proteinExistence type="predicted"/>
<evidence type="ECO:0000313" key="2">
    <source>
        <dbReference type="Proteomes" id="UP000188533"/>
    </source>
</evidence>
<accession>A0A1Q3DYJ9</accession>
<dbReference type="Proteomes" id="UP000188533">
    <property type="component" value="Unassembled WGS sequence"/>
</dbReference>
<comment type="caution">
    <text evidence="1">The sequence shown here is derived from an EMBL/GenBank/DDBJ whole genome shotgun (WGS) entry which is preliminary data.</text>
</comment>